<dbReference type="RefSeq" id="WP_367166609.1">
    <property type="nucleotide sequence ID" value="NZ_JBFKZN010000001.1"/>
</dbReference>
<evidence type="ECO:0000313" key="1">
    <source>
        <dbReference type="EMBL" id="MEW5288134.1"/>
    </source>
</evidence>
<protein>
    <recommendedName>
        <fullName evidence="3">Nitrogen fixation protein NifS</fullName>
    </recommendedName>
</protein>
<evidence type="ECO:0000313" key="2">
    <source>
        <dbReference type="Proteomes" id="UP001554567"/>
    </source>
</evidence>
<organism evidence="1 2">
    <name type="scientific">Erwinia papayae</name>
    <dbReference type="NCBI Taxonomy" id="206499"/>
    <lineage>
        <taxon>Bacteria</taxon>
        <taxon>Pseudomonadati</taxon>
        <taxon>Pseudomonadota</taxon>
        <taxon>Gammaproteobacteria</taxon>
        <taxon>Enterobacterales</taxon>
        <taxon>Erwiniaceae</taxon>
        <taxon>Erwinia</taxon>
    </lineage>
</organism>
<name>A0ABV3MX40_9GAMM</name>
<sequence>MKSGTIVLVYNSSPLLGRSPPITGGIFSWFSESKYIKKLNEDIISARLPWQAILDPGEADSEVIKQIADVIVCAPGLKYQFFKNGFDGEKIIYLSTMEYAASDTKPVLKLIRALSR</sequence>
<dbReference type="Proteomes" id="UP001554567">
    <property type="component" value="Unassembled WGS sequence"/>
</dbReference>
<accession>A0ABV3MX40</accession>
<dbReference type="EMBL" id="JBFKZN010000001">
    <property type="protein sequence ID" value="MEW5288134.1"/>
    <property type="molecule type" value="Genomic_DNA"/>
</dbReference>
<evidence type="ECO:0008006" key="3">
    <source>
        <dbReference type="Google" id="ProtNLM"/>
    </source>
</evidence>
<comment type="caution">
    <text evidence="1">The sequence shown here is derived from an EMBL/GenBank/DDBJ whole genome shotgun (WGS) entry which is preliminary data.</text>
</comment>
<reference evidence="1 2" key="1">
    <citation type="submission" date="2024-07" db="EMBL/GenBank/DDBJ databases">
        <authorList>
            <person name="Dulla G.F.J."/>
            <person name="Delorm J.G."/>
        </authorList>
    </citation>
    <scope>NUCLEOTIDE SEQUENCE [LARGE SCALE GENOMIC DNA]</scope>
    <source>
        <strain evidence="1 2">JGD 233</strain>
    </source>
</reference>
<keyword evidence="2" id="KW-1185">Reference proteome</keyword>
<proteinExistence type="predicted"/>
<gene>
    <name evidence="1" type="ORF">ABW286_02830</name>
</gene>